<evidence type="ECO:0000259" key="3">
    <source>
        <dbReference type="PROSITE" id="PS50110"/>
    </source>
</evidence>
<evidence type="ECO:0000256" key="2">
    <source>
        <dbReference type="PROSITE-ProRule" id="PRU00169"/>
    </source>
</evidence>
<dbReference type="RefSeq" id="WP_207328322.1">
    <property type="nucleotide sequence ID" value="NZ_JAFMYW010000002.1"/>
</dbReference>
<reference evidence="4 5" key="1">
    <citation type="submission" date="2021-03" db="EMBL/GenBank/DDBJ databases">
        <title>Fibrella sp. HMF5405 genome sequencing and assembly.</title>
        <authorList>
            <person name="Kang H."/>
            <person name="Kim H."/>
            <person name="Bae S."/>
            <person name="Joh K."/>
        </authorList>
    </citation>
    <scope>NUCLEOTIDE SEQUENCE [LARGE SCALE GENOMIC DNA]</scope>
    <source>
        <strain evidence="4 5">HMF5405</strain>
    </source>
</reference>
<dbReference type="Pfam" id="PF00072">
    <property type="entry name" value="Response_reg"/>
    <property type="match status" value="1"/>
</dbReference>
<sequence>MTHILVVDDEPDVQPLFEQRFRRETRSGTVHLTFASSGEEALQIFNARPHEAVLILSDINMPGMSGLELLRHIRTVTPDRPPVVMMITAYGDAESHQQAMDLGADDFLAKPLDFNSLKEKLANLPV</sequence>
<accession>A0ABS3JGE8</accession>
<name>A0ABS3JGE8_9BACT</name>
<organism evidence="4 5">
    <name type="scientific">Fibrella forsythiae</name>
    <dbReference type="NCBI Taxonomy" id="2817061"/>
    <lineage>
        <taxon>Bacteria</taxon>
        <taxon>Pseudomonadati</taxon>
        <taxon>Bacteroidota</taxon>
        <taxon>Cytophagia</taxon>
        <taxon>Cytophagales</taxon>
        <taxon>Spirosomataceae</taxon>
        <taxon>Fibrella</taxon>
    </lineage>
</organism>
<dbReference type="Proteomes" id="UP000664628">
    <property type="component" value="Unassembled WGS sequence"/>
</dbReference>
<dbReference type="PANTHER" id="PTHR44591:SF3">
    <property type="entry name" value="RESPONSE REGULATORY DOMAIN-CONTAINING PROTEIN"/>
    <property type="match status" value="1"/>
</dbReference>
<dbReference type="PANTHER" id="PTHR44591">
    <property type="entry name" value="STRESS RESPONSE REGULATOR PROTEIN 1"/>
    <property type="match status" value="1"/>
</dbReference>
<comment type="caution">
    <text evidence="4">The sequence shown here is derived from an EMBL/GenBank/DDBJ whole genome shotgun (WGS) entry which is preliminary data.</text>
</comment>
<dbReference type="PROSITE" id="PS50110">
    <property type="entry name" value="RESPONSE_REGULATORY"/>
    <property type="match status" value="1"/>
</dbReference>
<evidence type="ECO:0000313" key="4">
    <source>
        <dbReference type="EMBL" id="MBO0948344.1"/>
    </source>
</evidence>
<evidence type="ECO:0000256" key="1">
    <source>
        <dbReference type="ARBA" id="ARBA00022553"/>
    </source>
</evidence>
<feature type="domain" description="Response regulatory" evidence="3">
    <location>
        <begin position="3"/>
        <end position="125"/>
    </location>
</feature>
<keyword evidence="1 2" id="KW-0597">Phosphoprotein</keyword>
<dbReference type="SUPFAM" id="SSF52172">
    <property type="entry name" value="CheY-like"/>
    <property type="match status" value="1"/>
</dbReference>
<dbReference type="EMBL" id="JAFMYW010000002">
    <property type="protein sequence ID" value="MBO0948344.1"/>
    <property type="molecule type" value="Genomic_DNA"/>
</dbReference>
<gene>
    <name evidence="4" type="ORF">J2I46_07135</name>
</gene>
<dbReference type="SMART" id="SM00448">
    <property type="entry name" value="REC"/>
    <property type="match status" value="1"/>
</dbReference>
<feature type="modified residue" description="4-aspartylphosphate" evidence="2">
    <location>
        <position position="58"/>
    </location>
</feature>
<dbReference type="InterPro" id="IPR001789">
    <property type="entry name" value="Sig_transdc_resp-reg_receiver"/>
</dbReference>
<dbReference type="CDD" id="cd00156">
    <property type="entry name" value="REC"/>
    <property type="match status" value="1"/>
</dbReference>
<keyword evidence="5" id="KW-1185">Reference proteome</keyword>
<proteinExistence type="predicted"/>
<dbReference type="InterPro" id="IPR011006">
    <property type="entry name" value="CheY-like_superfamily"/>
</dbReference>
<dbReference type="Gene3D" id="3.40.50.2300">
    <property type="match status" value="1"/>
</dbReference>
<dbReference type="InterPro" id="IPR050595">
    <property type="entry name" value="Bact_response_regulator"/>
</dbReference>
<protein>
    <submittedName>
        <fullName evidence="4">Response regulator</fullName>
    </submittedName>
</protein>
<evidence type="ECO:0000313" key="5">
    <source>
        <dbReference type="Proteomes" id="UP000664628"/>
    </source>
</evidence>